<accession>A0A221W085</accession>
<evidence type="ECO:0000313" key="3">
    <source>
        <dbReference type="EMBL" id="ASO19170.1"/>
    </source>
</evidence>
<dbReference type="KEGG" id="ahg:AHOG_07625"/>
<keyword evidence="2" id="KW-0472">Membrane</keyword>
<keyword evidence="2" id="KW-0812">Transmembrane</keyword>
<sequence length="186" mass="18953">MSADAIGPDPAATGHGQGETGKAEAAVEMDADPAGGRPSVGREGTEDPAAEDVEQPVDTMPTPAVDPWKGLRGVLAGALVLEAIVVALALLVVGRLGGGAGSLGWVFVLILAVLLLLAAGVQGRSWGLTAALSLQGLLLAAGLVEPFLLIPGVLFALVWAALVWFKTDVARRMDEGRLPSQQQPPV</sequence>
<dbReference type="RefSeq" id="WP_245856614.1">
    <property type="nucleotide sequence ID" value="NZ_CP022521.1"/>
</dbReference>
<dbReference type="Proteomes" id="UP000204221">
    <property type="component" value="Chromosome"/>
</dbReference>
<organism evidence="3 4">
    <name type="scientific">Actinoalloteichus hoggarensis</name>
    <dbReference type="NCBI Taxonomy" id="1470176"/>
    <lineage>
        <taxon>Bacteria</taxon>
        <taxon>Bacillati</taxon>
        <taxon>Actinomycetota</taxon>
        <taxon>Actinomycetes</taxon>
        <taxon>Pseudonocardiales</taxon>
        <taxon>Pseudonocardiaceae</taxon>
        <taxon>Actinoalloteichus</taxon>
    </lineage>
</organism>
<name>A0A221W085_9PSEU</name>
<feature type="transmembrane region" description="Helical" evidence="2">
    <location>
        <begin position="73"/>
        <end position="93"/>
    </location>
</feature>
<feature type="compositionally biased region" description="Acidic residues" evidence="1">
    <location>
        <begin position="46"/>
        <end position="55"/>
    </location>
</feature>
<dbReference type="InterPro" id="IPR025327">
    <property type="entry name" value="DUF4233"/>
</dbReference>
<feature type="transmembrane region" description="Helical" evidence="2">
    <location>
        <begin position="147"/>
        <end position="165"/>
    </location>
</feature>
<dbReference type="Pfam" id="PF14017">
    <property type="entry name" value="DUF4233"/>
    <property type="match status" value="1"/>
</dbReference>
<evidence type="ECO:0000313" key="4">
    <source>
        <dbReference type="Proteomes" id="UP000204221"/>
    </source>
</evidence>
<dbReference type="AlphaFoldDB" id="A0A221W085"/>
<feature type="transmembrane region" description="Helical" evidence="2">
    <location>
        <begin position="105"/>
        <end position="127"/>
    </location>
</feature>
<gene>
    <name evidence="3" type="ORF">AHOG_07625</name>
</gene>
<reference evidence="3 4" key="1">
    <citation type="submission" date="2017-07" db="EMBL/GenBank/DDBJ databases">
        <title>Complete genome sequence of Actinoalloteichus hoggarensis DSM 45943, type strain of Actinoalloteichus hoggarensis.</title>
        <authorList>
            <person name="Ruckert C."/>
            <person name="Nouioui I."/>
            <person name="Willmese J."/>
            <person name="van Wezel G."/>
            <person name="Klenk H.-P."/>
            <person name="Kalinowski J."/>
            <person name="Zotchev S.B."/>
        </authorList>
    </citation>
    <scope>NUCLEOTIDE SEQUENCE [LARGE SCALE GENOMIC DNA]</scope>
    <source>
        <strain evidence="3 4">DSM 45943</strain>
    </source>
</reference>
<proteinExistence type="predicted"/>
<feature type="region of interest" description="Disordered" evidence="1">
    <location>
        <begin position="1"/>
        <end position="62"/>
    </location>
</feature>
<keyword evidence="4" id="KW-1185">Reference proteome</keyword>
<protein>
    <submittedName>
        <fullName evidence="3">Uncharacterized protein</fullName>
    </submittedName>
</protein>
<dbReference type="EMBL" id="CP022521">
    <property type="protein sequence ID" value="ASO19170.1"/>
    <property type="molecule type" value="Genomic_DNA"/>
</dbReference>
<evidence type="ECO:0000256" key="1">
    <source>
        <dbReference type="SAM" id="MobiDB-lite"/>
    </source>
</evidence>
<keyword evidence="2" id="KW-1133">Transmembrane helix</keyword>
<evidence type="ECO:0000256" key="2">
    <source>
        <dbReference type="SAM" id="Phobius"/>
    </source>
</evidence>